<dbReference type="FunFam" id="3.40.250.10:FF:000021">
    <property type="entry name" value="M-phase inducer phosphatase cdc-25.2"/>
    <property type="match status" value="1"/>
</dbReference>
<dbReference type="OrthoDB" id="26523at2759"/>
<dbReference type="PANTHER" id="PTHR10828">
    <property type="entry name" value="M-PHASE INDUCER PHOSPHATASE DUAL SPECIFICITY PHOSPHATASE CDC25"/>
    <property type="match status" value="1"/>
</dbReference>
<comment type="function">
    <text evidence="10">Tyrosine protein phosphatase which functions as a dosage-dependent inducer of mitotic progression.</text>
</comment>
<dbReference type="GO" id="GO:0110044">
    <property type="term" value="P:regulation of cell cycle switching, mitotic to meiotic cell cycle"/>
    <property type="evidence" value="ECO:0007669"/>
    <property type="project" value="EnsemblFungi"/>
</dbReference>
<evidence type="ECO:0000256" key="9">
    <source>
        <dbReference type="ARBA" id="ARBA00067190"/>
    </source>
</evidence>
<dbReference type="Gene3D" id="3.40.250.10">
    <property type="entry name" value="Rhodanese-like domain"/>
    <property type="match status" value="1"/>
</dbReference>
<evidence type="ECO:0000256" key="8">
    <source>
        <dbReference type="ARBA" id="ARBA00051722"/>
    </source>
</evidence>
<reference evidence="13" key="1">
    <citation type="journal article" date="2016" name="Nat. Commun.">
        <title>Genome analysis of three Pneumocystis species reveals adaptation mechanisms to life exclusively in mammalian hosts.</title>
        <authorList>
            <person name="Ma L."/>
            <person name="Chen Z."/>
            <person name="Huang D.W."/>
            <person name="Kutty G."/>
            <person name="Ishihara M."/>
            <person name="Wang H."/>
            <person name="Abouelleil A."/>
            <person name="Bishop L."/>
            <person name="Davey E."/>
            <person name="Deng R."/>
            <person name="Deng X."/>
            <person name="Fan L."/>
            <person name="Fantoni G."/>
            <person name="Fitzgerald M."/>
            <person name="Gogineni E."/>
            <person name="Goldberg J.M."/>
            <person name="Handley G."/>
            <person name="Hu X."/>
            <person name="Huber C."/>
            <person name="Jiao X."/>
            <person name="Jones K."/>
            <person name="Levin J.Z."/>
            <person name="Liu Y."/>
            <person name="Macdonald P."/>
            <person name="Melnikov A."/>
            <person name="Raley C."/>
            <person name="Sassi M."/>
            <person name="Sherman B.T."/>
            <person name="Song X."/>
            <person name="Sykes S."/>
            <person name="Tran B."/>
            <person name="Walsh L."/>
            <person name="Xia Y."/>
            <person name="Yang J."/>
            <person name="Young S."/>
            <person name="Zeng Q."/>
            <person name="Zheng X."/>
            <person name="Stephens R."/>
            <person name="Nusbaum C."/>
            <person name="Birren B.W."/>
            <person name="Azadi P."/>
            <person name="Lempicki R.A."/>
            <person name="Cuomo C.A."/>
            <person name="Kovacs J.A."/>
        </authorList>
    </citation>
    <scope>NUCLEOTIDE SEQUENCE [LARGE SCALE GENOMIC DNA]</scope>
    <source>
        <strain evidence="13">RU7</strain>
    </source>
</reference>
<comment type="catalytic activity">
    <reaction evidence="8 10">
        <text>O-phospho-L-tyrosyl-[protein] + H2O = L-tyrosyl-[protein] + phosphate</text>
        <dbReference type="Rhea" id="RHEA:10684"/>
        <dbReference type="Rhea" id="RHEA-COMP:10136"/>
        <dbReference type="Rhea" id="RHEA-COMP:20101"/>
        <dbReference type="ChEBI" id="CHEBI:15377"/>
        <dbReference type="ChEBI" id="CHEBI:43474"/>
        <dbReference type="ChEBI" id="CHEBI:46858"/>
        <dbReference type="ChEBI" id="CHEBI:61978"/>
        <dbReference type="EC" id="3.1.3.48"/>
    </reaction>
</comment>
<dbReference type="AlphaFoldDB" id="A0A0W4ZQ11"/>
<dbReference type="VEuPathDB" id="FungiDB:T551_01715"/>
<sequence length="533" mass="61142">MDTSPLAAFCFSGDSNPCRSSTSNHSKIDKFISVISEKKYNGKNDISSTINFKKSTENDDNGVSFDTRTFKMSPTASLAAEFSGNFYIDKSPVLPTPRRSLLLKFACEHQSTPVLDPSKGLNIPKFDSLSMDNINTTTPCSSSPVEAMDYSPLPHNQEASIFNARQCETFIDRDLRFYDNNEAREYCNTVSEIALNEITNRVVSNKTDSSVMVDEYSKICPSSLDTNYNRENSDNQIKNDDEFCDITLNDLFANSPNPLRLSLDNTIQSSFQTFAKPLFSRYSIALETSPLSFINHDNADYRAVKWRRTQSLYQNSSDFFSAKHDGQDNNNISLQASPLELNSNDCRILPCFSIKDDRLKRIDIDIFVKLLDGHYHDQCDEYIIVDCRFEYEYNGGHIIGAVNINTKDALDALLLDNPKTKRCLIVFHCEYSSHRAPRLALYLRNKDRQLNMQRYPLLYYPEIYILHGGYRSFYEKYKERCEPQNYVEMSDSLHKSACAREMNNFRKNTKFLRTQTYTYGQADATYTDAIQKT</sequence>
<organism evidence="12 13">
    <name type="scientific">Pneumocystis jirovecii (strain RU7)</name>
    <name type="common">Human pneumocystis pneumonia agent</name>
    <dbReference type="NCBI Taxonomy" id="1408657"/>
    <lineage>
        <taxon>Eukaryota</taxon>
        <taxon>Fungi</taxon>
        <taxon>Dikarya</taxon>
        <taxon>Ascomycota</taxon>
        <taxon>Taphrinomycotina</taxon>
        <taxon>Pneumocystomycetes</taxon>
        <taxon>Pneumocystaceae</taxon>
        <taxon>Pneumocystis</taxon>
    </lineage>
</organism>
<dbReference type="EC" id="3.1.3.48" evidence="2 10"/>
<evidence type="ECO:0000256" key="1">
    <source>
        <dbReference type="ARBA" id="ARBA00011065"/>
    </source>
</evidence>
<dbReference type="eggNOG" id="KOG3772">
    <property type="taxonomic scope" value="Eukaryota"/>
</dbReference>
<dbReference type="GO" id="GO:0072435">
    <property type="term" value="P:response to mitotic G2 DNA damage checkpoint signaling"/>
    <property type="evidence" value="ECO:0007669"/>
    <property type="project" value="EnsemblFungi"/>
</dbReference>
<evidence type="ECO:0000313" key="13">
    <source>
        <dbReference type="Proteomes" id="UP000053447"/>
    </source>
</evidence>
<dbReference type="PRINTS" id="PR00716">
    <property type="entry name" value="MPIPHPHTASE"/>
</dbReference>
<dbReference type="InterPro" id="IPR000751">
    <property type="entry name" value="MPI_Phosphatase"/>
</dbReference>
<name>A0A0W4ZQ11_PNEJ7</name>
<dbReference type="PROSITE" id="PS50206">
    <property type="entry name" value="RHODANESE_3"/>
    <property type="match status" value="1"/>
</dbReference>
<evidence type="ECO:0000313" key="12">
    <source>
        <dbReference type="EMBL" id="KTW30432.1"/>
    </source>
</evidence>
<keyword evidence="7 10" id="KW-0131">Cell cycle</keyword>
<dbReference type="GO" id="GO:0110032">
    <property type="term" value="P:positive regulation of G2/MI transition of meiotic cell cycle"/>
    <property type="evidence" value="ECO:0007669"/>
    <property type="project" value="EnsemblFungi"/>
</dbReference>
<feature type="domain" description="Rhodanese" evidence="11">
    <location>
        <begin position="378"/>
        <end position="482"/>
    </location>
</feature>
<dbReference type="GO" id="GO:0031569">
    <property type="term" value="P:mitotic G2 cell size control checkpoint signaling"/>
    <property type="evidence" value="ECO:0007669"/>
    <property type="project" value="EnsemblFungi"/>
</dbReference>
<evidence type="ECO:0000256" key="10">
    <source>
        <dbReference type="RuleBase" id="RU368028"/>
    </source>
</evidence>
<dbReference type="GO" id="GO:0031573">
    <property type="term" value="P:mitotic intra-S DNA damage checkpoint signaling"/>
    <property type="evidence" value="ECO:0007669"/>
    <property type="project" value="EnsemblFungi"/>
</dbReference>
<proteinExistence type="inferred from homology"/>
<dbReference type="GeneID" id="28940233"/>
<evidence type="ECO:0000256" key="4">
    <source>
        <dbReference type="ARBA" id="ARBA00022776"/>
    </source>
</evidence>
<dbReference type="STRING" id="1408657.A0A0W4ZQ11"/>
<dbReference type="InterPro" id="IPR001763">
    <property type="entry name" value="Rhodanese-like_dom"/>
</dbReference>
<dbReference type="CDD" id="cd01530">
    <property type="entry name" value="Cdc25"/>
    <property type="match status" value="1"/>
</dbReference>
<keyword evidence="13" id="KW-1185">Reference proteome</keyword>
<dbReference type="SMART" id="SM00450">
    <property type="entry name" value="RHOD"/>
    <property type="match status" value="1"/>
</dbReference>
<evidence type="ECO:0000256" key="5">
    <source>
        <dbReference type="ARBA" id="ARBA00022801"/>
    </source>
</evidence>
<comment type="caution">
    <text evidence="12">The sequence shown here is derived from an EMBL/GenBank/DDBJ whole genome shotgun (WGS) entry which is preliminary data.</text>
</comment>
<keyword evidence="5 10" id="KW-0378">Hydrolase</keyword>
<dbReference type="RefSeq" id="XP_018229723.1">
    <property type="nucleotide sequence ID" value="XM_018373978.1"/>
</dbReference>
<dbReference type="Proteomes" id="UP000053447">
    <property type="component" value="Unassembled WGS sequence"/>
</dbReference>
<protein>
    <recommendedName>
        <fullName evidence="9 10">M-phase inducer phosphatase</fullName>
        <ecNumber evidence="2 10">3.1.3.48</ecNumber>
    </recommendedName>
</protein>
<dbReference type="GO" id="GO:0005634">
    <property type="term" value="C:nucleus"/>
    <property type="evidence" value="ECO:0007669"/>
    <property type="project" value="EnsemblFungi"/>
</dbReference>
<dbReference type="InterPro" id="IPR036873">
    <property type="entry name" value="Rhodanese-like_dom_sf"/>
</dbReference>
<evidence type="ECO:0000256" key="7">
    <source>
        <dbReference type="ARBA" id="ARBA00023306"/>
    </source>
</evidence>
<dbReference type="GO" id="GO:0005737">
    <property type="term" value="C:cytoplasm"/>
    <property type="evidence" value="ECO:0007669"/>
    <property type="project" value="EnsemblFungi"/>
</dbReference>
<dbReference type="GO" id="GO:0004725">
    <property type="term" value="F:protein tyrosine phosphatase activity"/>
    <property type="evidence" value="ECO:0007669"/>
    <property type="project" value="UniProtKB-UniRule"/>
</dbReference>
<dbReference type="PANTHER" id="PTHR10828:SF17">
    <property type="entry name" value="PROTEIN-TYROSINE-PHOSPHATASE"/>
    <property type="match status" value="1"/>
</dbReference>
<evidence type="ECO:0000256" key="2">
    <source>
        <dbReference type="ARBA" id="ARBA00013064"/>
    </source>
</evidence>
<dbReference type="GO" id="GO:0051301">
    <property type="term" value="P:cell division"/>
    <property type="evidence" value="ECO:0007669"/>
    <property type="project" value="UniProtKB-UniRule"/>
</dbReference>
<dbReference type="GO" id="GO:0000086">
    <property type="term" value="P:G2/M transition of mitotic cell cycle"/>
    <property type="evidence" value="ECO:0007669"/>
    <property type="project" value="TreeGrafter"/>
</dbReference>
<evidence type="ECO:0000256" key="6">
    <source>
        <dbReference type="ARBA" id="ARBA00022912"/>
    </source>
</evidence>
<keyword evidence="3 10" id="KW-0132">Cell division</keyword>
<keyword evidence="4 10" id="KW-0498">Mitosis</keyword>
<dbReference type="SUPFAM" id="SSF52821">
    <property type="entry name" value="Rhodanese/Cell cycle control phosphatase"/>
    <property type="match status" value="1"/>
</dbReference>
<comment type="similarity">
    <text evidence="1 10">Belongs to the MPI phosphatase family.</text>
</comment>
<dbReference type="EMBL" id="LFWA01000007">
    <property type="protein sequence ID" value="KTW30432.1"/>
    <property type="molecule type" value="Genomic_DNA"/>
</dbReference>
<evidence type="ECO:0000259" key="11">
    <source>
        <dbReference type="PROSITE" id="PS50206"/>
    </source>
</evidence>
<accession>A0A0W4ZQ11</accession>
<dbReference type="Pfam" id="PF00581">
    <property type="entry name" value="Rhodanese"/>
    <property type="match status" value="1"/>
</dbReference>
<keyword evidence="6 10" id="KW-0904">Protein phosphatase</keyword>
<gene>
    <name evidence="12" type="ORF">T551_01715</name>
</gene>
<evidence type="ECO:0000256" key="3">
    <source>
        <dbReference type="ARBA" id="ARBA00022618"/>
    </source>
</evidence>
<dbReference type="GO" id="GO:0010971">
    <property type="term" value="P:positive regulation of G2/M transition of mitotic cell cycle"/>
    <property type="evidence" value="ECO:0007669"/>
    <property type="project" value="EnsemblFungi"/>
</dbReference>